<evidence type="ECO:0000256" key="3">
    <source>
        <dbReference type="ARBA" id="ARBA00023125"/>
    </source>
</evidence>
<organism evidence="7">
    <name type="scientific">uncultured Pleomorphomonas sp</name>
    <dbReference type="NCBI Taxonomy" id="442121"/>
    <lineage>
        <taxon>Bacteria</taxon>
        <taxon>Pseudomonadati</taxon>
        <taxon>Pseudomonadota</taxon>
        <taxon>Alphaproteobacteria</taxon>
        <taxon>Hyphomicrobiales</taxon>
        <taxon>Pleomorphomonadaceae</taxon>
        <taxon>Pleomorphomonas</taxon>
        <taxon>environmental samples</taxon>
    </lineage>
</organism>
<evidence type="ECO:0000256" key="4">
    <source>
        <dbReference type="ARBA" id="ARBA00023159"/>
    </source>
</evidence>
<dbReference type="FunFam" id="1.10.10.10:FF:000001">
    <property type="entry name" value="LysR family transcriptional regulator"/>
    <property type="match status" value="1"/>
</dbReference>
<keyword evidence="5" id="KW-0804">Transcription</keyword>
<dbReference type="AlphaFoldDB" id="A0A212L5K0"/>
<keyword evidence="4" id="KW-0010">Activator</keyword>
<keyword evidence="3" id="KW-0238">DNA-binding</keyword>
<reference evidence="7" key="1">
    <citation type="submission" date="2016-08" db="EMBL/GenBank/DDBJ databases">
        <authorList>
            <person name="Seilhamer J.J."/>
        </authorList>
    </citation>
    <scope>NUCLEOTIDE SEQUENCE</scope>
    <source>
        <strain evidence="7">86</strain>
    </source>
</reference>
<keyword evidence="2" id="KW-0805">Transcription regulation</keyword>
<dbReference type="Pfam" id="PF00126">
    <property type="entry name" value="HTH_1"/>
    <property type="match status" value="1"/>
</dbReference>
<dbReference type="SUPFAM" id="SSF46785">
    <property type="entry name" value="Winged helix' DNA-binding domain"/>
    <property type="match status" value="1"/>
</dbReference>
<dbReference type="CDD" id="cd08411">
    <property type="entry name" value="PBP2_OxyR"/>
    <property type="match status" value="1"/>
</dbReference>
<dbReference type="GO" id="GO:0003677">
    <property type="term" value="F:DNA binding"/>
    <property type="evidence" value="ECO:0007669"/>
    <property type="project" value="UniProtKB-KW"/>
</dbReference>
<dbReference type="Gene3D" id="3.40.190.10">
    <property type="entry name" value="Periplasmic binding protein-like II"/>
    <property type="match status" value="2"/>
</dbReference>
<gene>
    <name evidence="7" type="primary">oxyR</name>
    <name evidence="7" type="ORF">KL86PLE_100731</name>
</gene>
<dbReference type="PRINTS" id="PR00039">
    <property type="entry name" value="HTHLYSR"/>
</dbReference>
<dbReference type="PANTHER" id="PTHR30346">
    <property type="entry name" value="TRANSCRIPTIONAL DUAL REGULATOR HCAR-RELATED"/>
    <property type="match status" value="1"/>
</dbReference>
<name>A0A212L5K0_9HYPH</name>
<dbReference type="InterPro" id="IPR000847">
    <property type="entry name" value="LysR_HTH_N"/>
</dbReference>
<dbReference type="InterPro" id="IPR036390">
    <property type="entry name" value="WH_DNA-bd_sf"/>
</dbReference>
<dbReference type="Pfam" id="PF03466">
    <property type="entry name" value="LysR_substrate"/>
    <property type="match status" value="1"/>
</dbReference>
<evidence type="ECO:0000259" key="6">
    <source>
        <dbReference type="PROSITE" id="PS50931"/>
    </source>
</evidence>
<sequence length="304" mass="31941">MRITLRQLRYLDALAAEGHFGRAADRAAVSQPALSAQIRELEEALGCQLVERAATGARLTPAGHQVVERGRRILAEVEDLETLARAAADPATGSLRLGIIPSIGPYLLPKLLPVLAEAFPALKVGVRETVTAGLVGELQEGSLDLVIASLPLGDPYLVEAPVFSDAFLLATPAAGPLSLGAFDRAADIPTEALLLLEDGHCLRDQTLASCGALDARRLTRAGVTSLATILQLVAAGQGITLLPELFLAATPLDGGRVRLRRFSEPEPHRTIGLAWRRSSPLAPLCERIAGLTAHLKPAADGLGA</sequence>
<comment type="similarity">
    <text evidence="1">Belongs to the LysR transcriptional regulatory family.</text>
</comment>
<dbReference type="PROSITE" id="PS50931">
    <property type="entry name" value="HTH_LYSR"/>
    <property type="match status" value="1"/>
</dbReference>
<evidence type="ECO:0000256" key="2">
    <source>
        <dbReference type="ARBA" id="ARBA00023015"/>
    </source>
</evidence>
<evidence type="ECO:0000256" key="1">
    <source>
        <dbReference type="ARBA" id="ARBA00009437"/>
    </source>
</evidence>
<dbReference type="RefSeq" id="WP_288199370.1">
    <property type="nucleotide sequence ID" value="NZ_LT608334.1"/>
</dbReference>
<feature type="domain" description="HTH lysR-type" evidence="6">
    <location>
        <begin position="3"/>
        <end position="60"/>
    </location>
</feature>
<protein>
    <submittedName>
        <fullName evidence="7">Hydrogen peroxide-inducible genes activator</fullName>
    </submittedName>
</protein>
<dbReference type="InterPro" id="IPR005119">
    <property type="entry name" value="LysR_subst-bd"/>
</dbReference>
<dbReference type="PANTHER" id="PTHR30346:SF26">
    <property type="entry name" value="HYDROGEN PEROXIDE-INDUCIBLE GENES ACTIVATOR"/>
    <property type="match status" value="1"/>
</dbReference>
<dbReference type="SUPFAM" id="SSF53850">
    <property type="entry name" value="Periplasmic binding protein-like II"/>
    <property type="match status" value="1"/>
</dbReference>
<dbReference type="InterPro" id="IPR036388">
    <property type="entry name" value="WH-like_DNA-bd_sf"/>
</dbReference>
<proteinExistence type="inferred from homology"/>
<dbReference type="GO" id="GO:0032993">
    <property type="term" value="C:protein-DNA complex"/>
    <property type="evidence" value="ECO:0007669"/>
    <property type="project" value="TreeGrafter"/>
</dbReference>
<evidence type="ECO:0000256" key="5">
    <source>
        <dbReference type="ARBA" id="ARBA00023163"/>
    </source>
</evidence>
<dbReference type="Gene3D" id="1.10.10.10">
    <property type="entry name" value="Winged helix-like DNA-binding domain superfamily/Winged helix DNA-binding domain"/>
    <property type="match status" value="1"/>
</dbReference>
<dbReference type="GO" id="GO:0003700">
    <property type="term" value="F:DNA-binding transcription factor activity"/>
    <property type="evidence" value="ECO:0007669"/>
    <property type="project" value="InterPro"/>
</dbReference>
<dbReference type="EMBL" id="FMJD01000002">
    <property type="protein sequence ID" value="SCM72843.1"/>
    <property type="molecule type" value="Genomic_DNA"/>
</dbReference>
<accession>A0A212L5K0</accession>
<evidence type="ECO:0000313" key="7">
    <source>
        <dbReference type="EMBL" id="SCM72843.1"/>
    </source>
</evidence>